<dbReference type="Gene3D" id="3.40.50.300">
    <property type="entry name" value="P-loop containing nucleotide triphosphate hydrolases"/>
    <property type="match status" value="1"/>
</dbReference>
<dbReference type="PANTHER" id="PTHR24171">
    <property type="entry name" value="ANKYRIN REPEAT DOMAIN-CONTAINING PROTEIN 39-RELATED"/>
    <property type="match status" value="1"/>
</dbReference>
<dbReference type="SUPFAM" id="SSF48403">
    <property type="entry name" value="Ankyrin repeat"/>
    <property type="match status" value="1"/>
</dbReference>
<dbReference type="SUPFAM" id="SSF52540">
    <property type="entry name" value="P-loop containing nucleoside triphosphate hydrolases"/>
    <property type="match status" value="1"/>
</dbReference>
<gene>
    <name evidence="6" type="ORF">CMUS01_00937</name>
</gene>
<feature type="repeat" description="ANK" evidence="3">
    <location>
        <begin position="902"/>
        <end position="923"/>
    </location>
</feature>
<dbReference type="InterPro" id="IPR002110">
    <property type="entry name" value="Ankyrin_rpt"/>
</dbReference>
<dbReference type="PROSITE" id="PS50088">
    <property type="entry name" value="ANK_REPEAT"/>
    <property type="match status" value="6"/>
</dbReference>
<feature type="repeat" description="ANK" evidence="3">
    <location>
        <begin position="770"/>
        <end position="802"/>
    </location>
</feature>
<feature type="repeat" description="ANK" evidence="3">
    <location>
        <begin position="1004"/>
        <end position="1036"/>
    </location>
</feature>
<dbReference type="InterPro" id="IPR029498">
    <property type="entry name" value="HeLo_dom"/>
</dbReference>
<dbReference type="Gene3D" id="1.25.40.20">
    <property type="entry name" value="Ankyrin repeat-containing domain"/>
    <property type="match status" value="2"/>
</dbReference>
<evidence type="ECO:0000256" key="4">
    <source>
        <dbReference type="SAM" id="MobiDB-lite"/>
    </source>
</evidence>
<evidence type="ECO:0000256" key="1">
    <source>
        <dbReference type="ARBA" id="ARBA00022737"/>
    </source>
</evidence>
<dbReference type="Pfam" id="PF12796">
    <property type="entry name" value="Ank_2"/>
    <property type="match status" value="3"/>
</dbReference>
<feature type="region of interest" description="Disordered" evidence="4">
    <location>
        <begin position="188"/>
        <end position="216"/>
    </location>
</feature>
<dbReference type="InterPro" id="IPR027417">
    <property type="entry name" value="P-loop_NTPase"/>
</dbReference>
<dbReference type="InterPro" id="IPR007111">
    <property type="entry name" value="NACHT_NTPase"/>
</dbReference>
<feature type="repeat" description="ANK" evidence="3">
    <location>
        <begin position="836"/>
        <end position="868"/>
    </location>
</feature>
<evidence type="ECO:0000259" key="5">
    <source>
        <dbReference type="PROSITE" id="PS50837"/>
    </source>
</evidence>
<evidence type="ECO:0000256" key="3">
    <source>
        <dbReference type="PROSITE-ProRule" id="PRU00023"/>
    </source>
</evidence>
<dbReference type="Gene3D" id="1.20.120.1020">
    <property type="entry name" value="Prion-inhibition and propagation, HeLo domain"/>
    <property type="match status" value="1"/>
</dbReference>
<sequence>MEPVGLSVGIAGLAGLFSTCLDAVQRFDSYKNYGRDSRSLAAQFDADKHRLEQWGQAVGINTAKLSDTHHPLLDNQKTLSLVHRLLVSIQDFCSSADDAIEQQPLLVDGEFPTNKLLFARPRQEAPTDSKWRKLAWALRGKTKRTDQVQTFALLVQCLYNVVPPDDAKGIRLGYDGCGYGPAHLQTPDNAPKLHGVSNGQISENLSPEEGPSSAETKRDLRAWLRCPSSPNDLYDDAIQKRLDGTCEWILTQDVIRDWLSRNVSPSASQMMWINGPAGFGKTVLCAKLVEVLSSTLQTPVAYFFLSSRFEGSDDPFMAIRSWIADVMSQSQAALEVVHRRRLAQHEQAATRATIFKLFREVLQAVPCCTFVLDGLDECTWGEETRNGGVSVVRFLDELRQAVADTTTRILVVSRNELEIRQGLTQYPGFSEYTISPEDVRADNMAYSISIVNNKLRNKDEPTKRSISQRMADRCNGQFQWLKMQETSLRKGRNKKQLERDIDETPAGLDHLYDRNWEKIERLQKDERKRAFGLLRWAAFSVRPLTICEITEAVLVDDDCDDLPIEDMPDAIDDDYIESEILGVCGSLIEVRSAALETSPGSRVIHLSHFSVKQYLLGKITSQEAGPLVKQWWGCPSNEGIENCKLAKLCLRYISFPQVWGGFFAEEKGRIGPSFRDYAAGSWFQHAATNEAKNTDTALVASMNALFDRSSQTWDAWSRWYDNNCEGSQPNATEASTPACPLYYAARLKVTSKSSRILLEKGADITVANTNGETPLNAASWNGHFEVVKILLENGANVSVADTDGWTPLNAASSNGHLDVVKILLEKGADITVADTDGWTPLYAASSNGHLDVVKILLEKGADVLVATNDGWTPLNSASNNGHLETVKVLTGRVNLDHKSPRHGRTALSYAAESGHEPVVQLLLADNHVSPCSVDHLSRTPLFFASKEGHAVVVNVLSNWDSAFLDWKDHYGSTPLSAAARKGHVDVVKSLLATEAVNLDSRDQFGRTPLWWARRHGNAEVSQLLLESGKKRDISLDVDWMVPEVNTRSHNSSFRCCDVCLFSISEDCSYFLCSVCNGGDFDICLDCFNCGGRCPEESHVLVLRGKQEITKE</sequence>
<dbReference type="Pfam" id="PF14479">
    <property type="entry name" value="HeLo"/>
    <property type="match status" value="1"/>
</dbReference>
<dbReference type="PROSITE" id="PS50297">
    <property type="entry name" value="ANK_REP_REGION"/>
    <property type="match status" value="6"/>
</dbReference>
<dbReference type="PANTHER" id="PTHR24171:SF9">
    <property type="entry name" value="ANKYRIN REPEAT DOMAIN-CONTAINING PROTEIN 39"/>
    <property type="match status" value="1"/>
</dbReference>
<evidence type="ECO:0000313" key="7">
    <source>
        <dbReference type="Proteomes" id="UP000639643"/>
    </source>
</evidence>
<dbReference type="InterPro" id="IPR038305">
    <property type="entry name" value="HeLo_sf"/>
</dbReference>
<feature type="domain" description="NACHT" evidence="5">
    <location>
        <begin position="269"/>
        <end position="377"/>
    </location>
</feature>
<dbReference type="Pfam" id="PF24883">
    <property type="entry name" value="NPHP3_N"/>
    <property type="match status" value="1"/>
</dbReference>
<feature type="repeat" description="ANK" evidence="3">
    <location>
        <begin position="970"/>
        <end position="1003"/>
    </location>
</feature>
<keyword evidence="7" id="KW-1185">Reference proteome</keyword>
<accession>A0A8H6NXW2</accession>
<dbReference type="Proteomes" id="UP000639643">
    <property type="component" value="Unassembled WGS sequence"/>
</dbReference>
<feature type="repeat" description="ANK" evidence="3">
    <location>
        <begin position="803"/>
        <end position="835"/>
    </location>
</feature>
<dbReference type="SMART" id="SM00248">
    <property type="entry name" value="ANK"/>
    <property type="match status" value="8"/>
</dbReference>
<name>A0A8H6NXW2_9PEZI</name>
<dbReference type="PRINTS" id="PR01415">
    <property type="entry name" value="ANKYRIN"/>
</dbReference>
<protein>
    <submittedName>
        <fullName evidence="6">Ankyrin repeat domain-containing protein 52</fullName>
    </submittedName>
</protein>
<dbReference type="AlphaFoldDB" id="A0A8H6NXW2"/>
<dbReference type="OrthoDB" id="539213at2759"/>
<reference evidence="6" key="1">
    <citation type="journal article" date="2020" name="Phytopathology">
        <title>Genome Sequence Resources of Colletotrichum truncatum, C. plurivorum, C. musicola, and C. sojae: Four Species Pathogenic to Soybean (Glycine max).</title>
        <authorList>
            <person name="Rogerio F."/>
            <person name="Boufleur T.R."/>
            <person name="Ciampi-Guillardi M."/>
            <person name="Sukno S.A."/>
            <person name="Thon M.R."/>
            <person name="Massola Junior N.S."/>
            <person name="Baroncelli R."/>
        </authorList>
    </citation>
    <scope>NUCLEOTIDE SEQUENCE</scope>
    <source>
        <strain evidence="6">LFN0074</strain>
    </source>
</reference>
<evidence type="ECO:0000313" key="6">
    <source>
        <dbReference type="EMBL" id="KAF6844647.1"/>
    </source>
</evidence>
<dbReference type="InterPro" id="IPR036770">
    <property type="entry name" value="Ankyrin_rpt-contain_sf"/>
</dbReference>
<comment type="caution">
    <text evidence="6">The sequence shown here is derived from an EMBL/GenBank/DDBJ whole genome shotgun (WGS) entry which is preliminary data.</text>
</comment>
<dbReference type="EMBL" id="WIGM01000013">
    <property type="protein sequence ID" value="KAF6844647.1"/>
    <property type="molecule type" value="Genomic_DNA"/>
</dbReference>
<keyword evidence="2 3" id="KW-0040">ANK repeat</keyword>
<dbReference type="PROSITE" id="PS50837">
    <property type="entry name" value="NACHT"/>
    <property type="match status" value="1"/>
</dbReference>
<organism evidence="6 7">
    <name type="scientific">Colletotrichum musicola</name>
    <dbReference type="NCBI Taxonomy" id="2175873"/>
    <lineage>
        <taxon>Eukaryota</taxon>
        <taxon>Fungi</taxon>
        <taxon>Dikarya</taxon>
        <taxon>Ascomycota</taxon>
        <taxon>Pezizomycotina</taxon>
        <taxon>Sordariomycetes</taxon>
        <taxon>Hypocreomycetidae</taxon>
        <taxon>Glomerellales</taxon>
        <taxon>Glomerellaceae</taxon>
        <taxon>Colletotrichum</taxon>
        <taxon>Colletotrichum orchidearum species complex</taxon>
    </lineage>
</organism>
<keyword evidence="1" id="KW-0677">Repeat</keyword>
<proteinExistence type="predicted"/>
<evidence type="ECO:0000256" key="2">
    <source>
        <dbReference type="ARBA" id="ARBA00023043"/>
    </source>
</evidence>
<dbReference type="Pfam" id="PF00023">
    <property type="entry name" value="Ank"/>
    <property type="match status" value="1"/>
</dbReference>
<dbReference type="InterPro" id="IPR056884">
    <property type="entry name" value="NPHP3-like_N"/>
</dbReference>